<feature type="domain" description="Putative E3 ubiquitin-protein ligase LIN N-terminal" evidence="2">
    <location>
        <begin position="21"/>
        <end position="211"/>
    </location>
</feature>
<feature type="domain" description="Putative E3 ubiquitin-protein ligase LIN ARM repeats" evidence="4">
    <location>
        <begin position="439"/>
        <end position="601"/>
    </location>
</feature>
<protein>
    <recommendedName>
        <fullName evidence="7">E3 ubiquitin-protein ligase LIN-1</fullName>
    </recommendedName>
</protein>
<keyword evidence="6" id="KW-1185">Reference proteome</keyword>
<evidence type="ECO:0000313" key="6">
    <source>
        <dbReference type="Proteomes" id="UP000594263"/>
    </source>
</evidence>
<evidence type="ECO:0008006" key="7">
    <source>
        <dbReference type="Google" id="ProtNLM"/>
    </source>
</evidence>
<name>A0A7N0T2L2_KALFE</name>
<dbReference type="Gene3D" id="1.25.10.10">
    <property type="entry name" value="Leucine-rich Repeat Variant"/>
    <property type="match status" value="1"/>
</dbReference>
<dbReference type="Proteomes" id="UP000594263">
    <property type="component" value="Unplaced"/>
</dbReference>
<dbReference type="OMA" id="WGKESQV"/>
<dbReference type="AlphaFoldDB" id="A0A7N0T2L2"/>
<dbReference type="EnsemblPlants" id="Kaladp0018s0283.1.v1.1">
    <property type="protein sequence ID" value="Kaladp0018s0283.1.v1.1"/>
    <property type="gene ID" value="Kaladp0018s0283.v1.1"/>
</dbReference>
<dbReference type="SMART" id="SM00320">
    <property type="entry name" value="WD40"/>
    <property type="match status" value="2"/>
</dbReference>
<evidence type="ECO:0000313" key="5">
    <source>
        <dbReference type="EnsemblPlants" id="Kaladp0018s0283.1.v1.1"/>
    </source>
</evidence>
<dbReference type="InterPro" id="IPR015943">
    <property type="entry name" value="WD40/YVTN_repeat-like_dom_sf"/>
</dbReference>
<evidence type="ECO:0000259" key="3">
    <source>
        <dbReference type="Pfam" id="PF23628"/>
    </source>
</evidence>
<dbReference type="SUPFAM" id="SSF50978">
    <property type="entry name" value="WD40 repeat-like"/>
    <property type="match status" value="1"/>
</dbReference>
<dbReference type="Pfam" id="PF23568">
    <property type="entry name" value="ARM_LIN"/>
    <property type="match status" value="1"/>
</dbReference>
<dbReference type="InterPro" id="IPR001680">
    <property type="entry name" value="WD40_rpt"/>
</dbReference>
<evidence type="ECO:0000259" key="4">
    <source>
        <dbReference type="Pfam" id="PF23654"/>
    </source>
</evidence>
<dbReference type="Pfam" id="PF00400">
    <property type="entry name" value="WD40"/>
    <property type="match status" value="1"/>
</dbReference>
<organism evidence="5 6">
    <name type="scientific">Kalanchoe fedtschenkoi</name>
    <name type="common">Lavender scallops</name>
    <name type="synonym">South American air plant</name>
    <dbReference type="NCBI Taxonomy" id="63787"/>
    <lineage>
        <taxon>Eukaryota</taxon>
        <taxon>Viridiplantae</taxon>
        <taxon>Streptophyta</taxon>
        <taxon>Embryophyta</taxon>
        <taxon>Tracheophyta</taxon>
        <taxon>Spermatophyta</taxon>
        <taxon>Magnoliopsida</taxon>
        <taxon>eudicotyledons</taxon>
        <taxon>Gunneridae</taxon>
        <taxon>Pentapetalae</taxon>
        <taxon>Saxifragales</taxon>
        <taxon>Crassulaceae</taxon>
        <taxon>Kalanchoe</taxon>
    </lineage>
</organism>
<keyword evidence="1" id="KW-0853">WD repeat</keyword>
<sequence length="1260" mass="143279">MASSSGSLCDQRREGDHDFMRVLVTAINNYILELLENPEAWNSLKLSCRTRIEYQTQEFFEFSDQSVLSNLYWGIESIESVIKENTSDERKFQLERSEQMLQMPALLNEDEFTAGIPNRFLVCFSYVYLSVLRKLQGDDLQVALHFLQALIVSPRIVWIELAEELCQILFPWCPLISKMEAGDLRDSFVEDFREKDVEEAIKQTARRYKDRLMYYQVMLYGQNTQWNNDLKVPAFDNQISNHQSSEKWMTGSSIEGVNSSQTYKKFQKIHPIDSVINVTESKKALLGDLPHYRILRKQQSFERKSIRDILQDTPSPDSFDYNSATDEPMAIKYNQIDPQRAATCEYTQAEIFQQKQEAQCLDTNLPGPVRFDNGSGNDQPITQKSFQANEEHPTEKNLTNSIFQKAIHSEGDANKEVSFYHRMVDEISADLESDYKNELEGILEDTISQLIFSKGLQNYVEEHSSEINIIYETLTDNIGVTHSLLKEVITDLLLTEISSSWEVDTIRASVTILSTFVLYNKSAAEEMKMKGLRLDHLVNALKHRVNEAAILIYLVHPSPAEIINLDLFPTLLEVVCSSINYKSVLRTLLPTPPVAALMIIEELITTSDHATNSQYLAQVSSPRILSALLELTESIKNEEIVSLASVLTKCMRFNGECREYVMQYFPKGPFICLMQSNNKQAWVTALELFHEMLCAPRSSVIGCLQLIQKDGSHRDTTHKLMPYLQQLEPECKLMAANFLLHLGMLDDSHSMGIHMEEALKIILELAVSEESRVVQTLSSSILSNLGGTYAWTGEPYTIAWLVKKTGLSLLTHGNMIKNIDWQDETLQDAYIDTWSSKMAQNLMKVGNSILKVLEKGLKSSIKKVSKDCLTTVAWIGCEIAKHPNIRLADNAILLTGVEKFLHPGFDLDERLLACLSIYKYASVKGMQKVIHFNEGVNESLRRLSNTTWMADELLKVAHYIQPYKSRISCVHTQILEVGKGSAAVRALTYYRGQLYSGHEDGSIKVWERKEHTASLVLDVREHRKAVTCFSTHESGNLVSSSEDKTVRVWKMLRKKLECIDVIMTKVAIESMVVCGQQTFLISKKHRVKVLDASRAMKDIYKRKQVKCMHVTAGKVYLGCLDSSIQELNVVKNREREIKEPTRNWRLHSRPINSISVYKDWLYSASTIIEGSHIKDWRTNRKPQVSIGNMGSNNLLAISVVEDFIYVVCSTSPSVLQIWLRGSHRKVGRLSAGSNITCLLAVNDMIICGTESGIIKGWIPF</sequence>
<dbReference type="InterPro" id="IPR016024">
    <property type="entry name" value="ARM-type_fold"/>
</dbReference>
<dbReference type="Gramene" id="Kaladp0018s0283.1.v1.1">
    <property type="protein sequence ID" value="Kaladp0018s0283.1.v1.1"/>
    <property type="gene ID" value="Kaladp0018s0283.v1.1"/>
</dbReference>
<dbReference type="Pfam" id="PF23654">
    <property type="entry name" value="ARM_LIN_2nd"/>
    <property type="match status" value="1"/>
</dbReference>
<dbReference type="Pfam" id="PF23628">
    <property type="entry name" value="ARM_LIN_C"/>
    <property type="match status" value="1"/>
</dbReference>
<proteinExistence type="predicted"/>
<reference evidence="5" key="1">
    <citation type="submission" date="2021-01" db="UniProtKB">
        <authorList>
            <consortium name="EnsemblPlants"/>
        </authorList>
    </citation>
    <scope>IDENTIFICATION</scope>
</reference>
<dbReference type="PROSITE" id="PS50294">
    <property type="entry name" value="WD_REPEATS_REGION"/>
    <property type="match status" value="1"/>
</dbReference>
<dbReference type="InterPro" id="IPR056514">
    <property type="entry name" value="ARM_LIN_2nd"/>
</dbReference>
<feature type="repeat" description="WD" evidence="1">
    <location>
        <begin position="1019"/>
        <end position="1051"/>
    </location>
</feature>
<dbReference type="PANTHER" id="PTHR35549">
    <property type="entry name" value="OS04G0584500 PROTEIN"/>
    <property type="match status" value="1"/>
</dbReference>
<accession>A0A7N0T2L2</accession>
<dbReference type="InterPro" id="IPR055566">
    <property type="entry name" value="ARM_LIN"/>
</dbReference>
<evidence type="ECO:0000259" key="2">
    <source>
        <dbReference type="Pfam" id="PF23568"/>
    </source>
</evidence>
<feature type="domain" description="Putative E3 ubiquitin-protein ligase LIN ARM-like" evidence="3">
    <location>
        <begin position="603"/>
        <end position="956"/>
    </location>
</feature>
<dbReference type="Gene3D" id="2.130.10.10">
    <property type="entry name" value="YVTN repeat-like/Quinoprotein amine dehydrogenase"/>
    <property type="match status" value="1"/>
</dbReference>
<dbReference type="InterPro" id="IPR056512">
    <property type="entry name" value="LIN_N"/>
</dbReference>
<dbReference type="PANTHER" id="PTHR35549:SF2">
    <property type="entry name" value="TRANSDUCIN_WD40 REPEAT-LIKE SUPERFAMILY PROTEIN"/>
    <property type="match status" value="1"/>
</dbReference>
<dbReference type="InterPro" id="IPR036322">
    <property type="entry name" value="WD40_repeat_dom_sf"/>
</dbReference>
<evidence type="ECO:0000256" key="1">
    <source>
        <dbReference type="PROSITE-ProRule" id="PRU00221"/>
    </source>
</evidence>
<dbReference type="SUPFAM" id="SSF48371">
    <property type="entry name" value="ARM repeat"/>
    <property type="match status" value="1"/>
</dbReference>
<dbReference type="PROSITE" id="PS50082">
    <property type="entry name" value="WD_REPEATS_2"/>
    <property type="match status" value="1"/>
</dbReference>
<dbReference type="InterPro" id="IPR011989">
    <property type="entry name" value="ARM-like"/>
</dbReference>